<keyword evidence="2" id="KW-1185">Reference proteome</keyword>
<gene>
    <name evidence="1" type="ORF">GCM10010185_27000</name>
</gene>
<reference evidence="1" key="2">
    <citation type="submission" date="2020-09" db="EMBL/GenBank/DDBJ databases">
        <authorList>
            <person name="Sun Q."/>
            <person name="Ohkuma M."/>
        </authorList>
    </citation>
    <scope>NUCLEOTIDE SEQUENCE</scope>
    <source>
        <strain evidence="1">JCM 3313</strain>
    </source>
</reference>
<dbReference type="Proteomes" id="UP000639606">
    <property type="component" value="Unassembled WGS sequence"/>
</dbReference>
<comment type="caution">
    <text evidence="1">The sequence shown here is derived from an EMBL/GenBank/DDBJ whole genome shotgun (WGS) entry which is preliminary data.</text>
</comment>
<dbReference type="EMBL" id="BMRG01000004">
    <property type="protein sequence ID" value="GGP53456.1"/>
    <property type="molecule type" value="Genomic_DNA"/>
</dbReference>
<sequence>MGCRGKACGVVIAWFLTGGEAVPSGGRAPNRAVGAWDLYQYHSSARGVRTLPPHRFGLDREPA</sequence>
<evidence type="ECO:0000313" key="2">
    <source>
        <dbReference type="Proteomes" id="UP000639606"/>
    </source>
</evidence>
<name>A0A918AKL5_9PSEU</name>
<evidence type="ECO:0000313" key="1">
    <source>
        <dbReference type="EMBL" id="GGP53456.1"/>
    </source>
</evidence>
<accession>A0A918AKL5</accession>
<organism evidence="1 2">
    <name type="scientific">Saccharothrix coeruleofusca</name>
    <dbReference type="NCBI Taxonomy" id="33919"/>
    <lineage>
        <taxon>Bacteria</taxon>
        <taxon>Bacillati</taxon>
        <taxon>Actinomycetota</taxon>
        <taxon>Actinomycetes</taxon>
        <taxon>Pseudonocardiales</taxon>
        <taxon>Pseudonocardiaceae</taxon>
        <taxon>Saccharothrix</taxon>
    </lineage>
</organism>
<proteinExistence type="predicted"/>
<reference evidence="1" key="1">
    <citation type="journal article" date="2014" name="Int. J. Syst. Evol. Microbiol.">
        <title>Complete genome sequence of Corynebacterium casei LMG S-19264T (=DSM 44701T), isolated from a smear-ripened cheese.</title>
        <authorList>
            <consortium name="US DOE Joint Genome Institute (JGI-PGF)"/>
            <person name="Walter F."/>
            <person name="Albersmeier A."/>
            <person name="Kalinowski J."/>
            <person name="Ruckert C."/>
        </authorList>
    </citation>
    <scope>NUCLEOTIDE SEQUENCE</scope>
    <source>
        <strain evidence="1">JCM 3313</strain>
    </source>
</reference>
<dbReference type="AlphaFoldDB" id="A0A918AKL5"/>
<protein>
    <submittedName>
        <fullName evidence="1">Uncharacterized protein</fullName>
    </submittedName>
</protein>